<reference evidence="1 2" key="1">
    <citation type="journal article" date="2008" name="Proc. Natl. Acad. Sci. U.S.A.">
        <title>Niche adaptation and genome expansion in the chlorophyll d-producing cyanobacterium Acaryochloris marina.</title>
        <authorList>
            <person name="Swingley W.D."/>
            <person name="Chen M."/>
            <person name="Cheung P.C."/>
            <person name="Conrad A.L."/>
            <person name="Dejesa L.C."/>
            <person name="Hao J."/>
            <person name="Honchak B.M."/>
            <person name="Karbach L.E."/>
            <person name="Kurdoglu A."/>
            <person name="Lahiri S."/>
            <person name="Mastrian S.D."/>
            <person name="Miyashita H."/>
            <person name="Page L."/>
            <person name="Ramakrishna P."/>
            <person name="Satoh S."/>
            <person name="Sattley W.M."/>
            <person name="Shimada Y."/>
            <person name="Taylor H.L."/>
            <person name="Tomo T."/>
            <person name="Tsuchiya T."/>
            <person name="Wang Z.T."/>
            <person name="Raymond J."/>
            <person name="Mimuro M."/>
            <person name="Blankenship R.E."/>
            <person name="Touchman J.W."/>
        </authorList>
    </citation>
    <scope>NUCLEOTIDE SEQUENCE [LARGE SCALE GENOMIC DNA]</scope>
    <source>
        <strain evidence="2">MBIC 11017</strain>
    </source>
</reference>
<protein>
    <submittedName>
        <fullName evidence="1">Uncharacterized protein</fullName>
    </submittedName>
</protein>
<dbReference type="EMBL" id="CP000828">
    <property type="protein sequence ID" value="ABW26413.1"/>
    <property type="molecule type" value="Genomic_DNA"/>
</dbReference>
<organism evidence="1 2">
    <name type="scientific">Acaryochloris marina (strain MBIC 11017)</name>
    <dbReference type="NCBI Taxonomy" id="329726"/>
    <lineage>
        <taxon>Bacteria</taxon>
        <taxon>Bacillati</taxon>
        <taxon>Cyanobacteriota</taxon>
        <taxon>Cyanophyceae</taxon>
        <taxon>Acaryochloridales</taxon>
        <taxon>Acaryochloridaceae</taxon>
        <taxon>Acaryochloris</taxon>
    </lineage>
</organism>
<proteinExistence type="predicted"/>
<sequence>MLATSPIAQDIAPAWQQFRLRTPECQWLSLICYESRVISHLIEPAGMA</sequence>
<dbReference type="KEGG" id="amr:AM1_1381"/>
<gene>
    <name evidence="1" type="ordered locus">AM1_1381</name>
</gene>
<dbReference type="AlphaFoldDB" id="B0C6J2"/>
<evidence type="ECO:0000313" key="2">
    <source>
        <dbReference type="Proteomes" id="UP000000268"/>
    </source>
</evidence>
<keyword evidence="2" id="KW-1185">Reference proteome</keyword>
<dbReference type="HOGENOM" id="CLU_3148188_0_0_3"/>
<dbReference type="Proteomes" id="UP000000268">
    <property type="component" value="Chromosome"/>
</dbReference>
<accession>B0C6J2</accession>
<evidence type="ECO:0000313" key="1">
    <source>
        <dbReference type="EMBL" id="ABW26413.1"/>
    </source>
</evidence>
<name>B0C6J2_ACAM1</name>